<keyword evidence="2" id="KW-0813">Transport</keyword>
<evidence type="ECO:0000256" key="8">
    <source>
        <dbReference type="SAM" id="Phobius"/>
    </source>
</evidence>
<feature type="transmembrane region" description="Helical" evidence="8">
    <location>
        <begin position="84"/>
        <end position="102"/>
    </location>
</feature>
<evidence type="ECO:0000256" key="3">
    <source>
        <dbReference type="ARBA" id="ARBA00022475"/>
    </source>
</evidence>
<proteinExistence type="inferred from homology"/>
<evidence type="ECO:0000256" key="4">
    <source>
        <dbReference type="ARBA" id="ARBA00022692"/>
    </source>
</evidence>
<dbReference type="GO" id="GO:0022857">
    <property type="term" value="F:transmembrane transporter activity"/>
    <property type="evidence" value="ECO:0007669"/>
    <property type="project" value="InterPro"/>
</dbReference>
<dbReference type="Proteomes" id="UP000199088">
    <property type="component" value="Unassembled WGS sequence"/>
</dbReference>
<keyword evidence="3" id="KW-1003">Cell membrane</keyword>
<organism evidence="9 10">
    <name type="scientific">Klenkia soli</name>
    <dbReference type="NCBI Taxonomy" id="1052260"/>
    <lineage>
        <taxon>Bacteria</taxon>
        <taxon>Bacillati</taxon>
        <taxon>Actinomycetota</taxon>
        <taxon>Actinomycetes</taxon>
        <taxon>Geodermatophilales</taxon>
        <taxon>Geodermatophilaceae</taxon>
        <taxon>Klenkia</taxon>
    </lineage>
</organism>
<accession>A0A1H0GR92</accession>
<dbReference type="AlphaFoldDB" id="A0A1H0GR92"/>
<keyword evidence="6 8" id="KW-0472">Membrane</keyword>
<dbReference type="RefSeq" id="WP_091241737.1">
    <property type="nucleotide sequence ID" value="NZ_FNIR01000003.1"/>
</dbReference>
<dbReference type="InterPro" id="IPR000390">
    <property type="entry name" value="Small_drug/metabolite_transptr"/>
</dbReference>
<evidence type="ECO:0000256" key="2">
    <source>
        <dbReference type="ARBA" id="ARBA00022448"/>
    </source>
</evidence>
<dbReference type="InterPro" id="IPR045324">
    <property type="entry name" value="Small_multidrug_res"/>
</dbReference>
<dbReference type="OrthoDB" id="3175079at2"/>
<gene>
    <name evidence="9" type="ORF">SAMN05660199_01322</name>
</gene>
<comment type="similarity">
    <text evidence="7">Belongs to the drug/metabolite transporter (DMT) superfamily. Small multidrug resistance (SMR) (TC 2.A.7.1) family.</text>
</comment>
<dbReference type="PANTHER" id="PTHR30561:SF1">
    <property type="entry name" value="MULTIDRUG TRANSPORTER EMRE"/>
    <property type="match status" value="1"/>
</dbReference>
<feature type="transmembrane region" description="Helical" evidence="8">
    <location>
        <begin position="56"/>
        <end position="78"/>
    </location>
</feature>
<keyword evidence="5 8" id="KW-1133">Transmembrane helix</keyword>
<evidence type="ECO:0000313" key="9">
    <source>
        <dbReference type="EMBL" id="SDO09339.1"/>
    </source>
</evidence>
<dbReference type="STRING" id="1052260.SAMN05660199_01322"/>
<dbReference type="Pfam" id="PF00893">
    <property type="entry name" value="Multi_Drug_Res"/>
    <property type="match status" value="1"/>
</dbReference>
<keyword evidence="10" id="KW-1185">Reference proteome</keyword>
<evidence type="ECO:0000256" key="6">
    <source>
        <dbReference type="ARBA" id="ARBA00023136"/>
    </source>
</evidence>
<dbReference type="InterPro" id="IPR037185">
    <property type="entry name" value="EmrE-like"/>
</dbReference>
<keyword evidence="4 7" id="KW-0812">Transmembrane</keyword>
<feature type="transmembrane region" description="Helical" evidence="8">
    <location>
        <begin position="30"/>
        <end position="49"/>
    </location>
</feature>
<sequence length="124" mass="12558">MTKWIVLGAAIVAEVTASLSLKAAQDTPAFYALVAAGYLAAFALIIKVLKLGMPLGVAYGIWGASGVAATAILSSLLFDEPLTGVMFAGIGLIIVGVLAVEIGSQKATEARATTESSTTMRGAL</sequence>
<evidence type="ECO:0000256" key="5">
    <source>
        <dbReference type="ARBA" id="ARBA00022989"/>
    </source>
</evidence>
<evidence type="ECO:0000256" key="1">
    <source>
        <dbReference type="ARBA" id="ARBA00004651"/>
    </source>
</evidence>
<dbReference type="SUPFAM" id="SSF103481">
    <property type="entry name" value="Multidrug resistance efflux transporter EmrE"/>
    <property type="match status" value="1"/>
</dbReference>
<evidence type="ECO:0000256" key="7">
    <source>
        <dbReference type="RuleBase" id="RU003942"/>
    </source>
</evidence>
<evidence type="ECO:0000313" key="10">
    <source>
        <dbReference type="Proteomes" id="UP000199088"/>
    </source>
</evidence>
<name>A0A1H0GR92_9ACTN</name>
<protein>
    <submittedName>
        <fullName evidence="9">Small multidrug resistance pump</fullName>
    </submittedName>
</protein>
<dbReference type="PANTHER" id="PTHR30561">
    <property type="entry name" value="SMR FAMILY PROTON-DEPENDENT DRUG EFFLUX TRANSPORTER SUGE"/>
    <property type="match status" value="1"/>
</dbReference>
<dbReference type="EMBL" id="FNIR01000003">
    <property type="protein sequence ID" value="SDO09339.1"/>
    <property type="molecule type" value="Genomic_DNA"/>
</dbReference>
<dbReference type="GO" id="GO:0005886">
    <property type="term" value="C:plasma membrane"/>
    <property type="evidence" value="ECO:0007669"/>
    <property type="project" value="UniProtKB-SubCell"/>
</dbReference>
<comment type="subcellular location">
    <subcellularLocation>
        <location evidence="1 7">Cell membrane</location>
        <topology evidence="1 7">Multi-pass membrane protein</topology>
    </subcellularLocation>
</comment>
<reference evidence="10" key="1">
    <citation type="submission" date="2016-10" db="EMBL/GenBank/DDBJ databases">
        <authorList>
            <person name="Varghese N."/>
            <person name="Submissions S."/>
        </authorList>
    </citation>
    <scope>NUCLEOTIDE SEQUENCE [LARGE SCALE GENOMIC DNA]</scope>
    <source>
        <strain evidence="10">DSM 45843</strain>
    </source>
</reference>
<dbReference type="Gene3D" id="1.10.3730.20">
    <property type="match status" value="1"/>
</dbReference>